<keyword evidence="4 5" id="KW-0067">ATP-binding</keyword>
<dbReference type="Pfam" id="PF13245">
    <property type="entry name" value="AAA_19"/>
    <property type="match status" value="1"/>
</dbReference>
<dbReference type="InterPro" id="IPR027417">
    <property type="entry name" value="P-loop_NTPase"/>
</dbReference>
<keyword evidence="2 5" id="KW-0378">Hydrolase</keyword>
<evidence type="ECO:0000256" key="5">
    <source>
        <dbReference type="PROSITE-ProRule" id="PRU00560"/>
    </source>
</evidence>
<keyword evidence="3 5" id="KW-0347">Helicase</keyword>
<accession>A0ABN6YIM0</accession>
<keyword evidence="8" id="KW-1185">Reference proteome</keyword>
<dbReference type="PANTHER" id="PTHR11070">
    <property type="entry name" value="UVRD / RECB / PCRA DNA HELICASE FAMILY MEMBER"/>
    <property type="match status" value="1"/>
</dbReference>
<dbReference type="PROSITE" id="PS51198">
    <property type="entry name" value="UVRD_HELICASE_ATP_BIND"/>
    <property type="match status" value="1"/>
</dbReference>
<evidence type="ECO:0000313" key="7">
    <source>
        <dbReference type="EMBL" id="BDZ57327.1"/>
    </source>
</evidence>
<organism evidence="7 8">
    <name type="scientific">Barrientosiimonas endolithica</name>
    <dbReference type="NCBI Taxonomy" id="1535208"/>
    <lineage>
        <taxon>Bacteria</taxon>
        <taxon>Bacillati</taxon>
        <taxon>Actinomycetota</taxon>
        <taxon>Actinomycetes</taxon>
        <taxon>Micrococcales</taxon>
        <taxon>Dermacoccaceae</taxon>
        <taxon>Barrientosiimonas</taxon>
    </lineage>
</organism>
<dbReference type="EMBL" id="AP027735">
    <property type="protein sequence ID" value="BDZ57327.1"/>
    <property type="molecule type" value="Genomic_DNA"/>
</dbReference>
<evidence type="ECO:0000256" key="2">
    <source>
        <dbReference type="ARBA" id="ARBA00022801"/>
    </source>
</evidence>
<evidence type="ECO:0000256" key="3">
    <source>
        <dbReference type="ARBA" id="ARBA00022806"/>
    </source>
</evidence>
<dbReference type="RefSeq" id="WP_289232455.1">
    <property type="nucleotide sequence ID" value="NZ_AP027735.1"/>
</dbReference>
<dbReference type="SUPFAM" id="SSF52540">
    <property type="entry name" value="P-loop containing nucleoside triphosphate hydrolases"/>
    <property type="match status" value="1"/>
</dbReference>
<evidence type="ECO:0000313" key="8">
    <source>
        <dbReference type="Proteomes" id="UP001321421"/>
    </source>
</evidence>
<dbReference type="Gene3D" id="3.40.50.300">
    <property type="entry name" value="P-loop containing nucleotide triphosphate hydrolases"/>
    <property type="match status" value="3"/>
</dbReference>
<dbReference type="Proteomes" id="UP001321421">
    <property type="component" value="Chromosome"/>
</dbReference>
<gene>
    <name evidence="7" type="ORF">GCM10025872_09840</name>
</gene>
<protein>
    <recommendedName>
        <fullName evidence="6">UvrD-like helicase ATP-binding domain-containing protein</fullName>
    </recommendedName>
</protein>
<dbReference type="PANTHER" id="PTHR11070:SF45">
    <property type="entry name" value="DNA 3'-5' HELICASE"/>
    <property type="match status" value="1"/>
</dbReference>
<name>A0ABN6YIM0_9MICO</name>
<evidence type="ECO:0000256" key="1">
    <source>
        <dbReference type="ARBA" id="ARBA00022741"/>
    </source>
</evidence>
<keyword evidence="1 5" id="KW-0547">Nucleotide-binding</keyword>
<sequence length="546" mass="58840">MGTAVATLQREQDDIVRAPATGPLVVQGGPGTGKTVVALHRVAYLLFSSERIAERGVLVLGPNHTFLQYISQVLPALGETAVVSTTVDDLLPGLAVERAESRAVAEIKGREIWLEVMRRHVDTLLPSDGGLSLRFDGETHDIGAAQVERLLAAARTDTRSLREVRDRAVERVLDLLVDAVADRHAETLAGMEEGLEDILAGVDRSLARRDDRGVASGDTGVDVDGQLSDADVERLRERVTLDPDARRQLLAWWPIPDLGAEFRRMTRDADHLRRVAPELDDAEIASVTGEPEGRSSSDIPLLDALRAALDASPRAADQGEFLAERAADDPDWVYGHVVVDEAQELSPMQWAMVLRRAGGRSMTAVGDIDQVEAAHPHTTWDALLTPVLGNRWETSALTICYRTPREVMALTGPVLEAAGSSNVPPTAVRSSGVAPWARETQEAHLAACVVETVAGLRDRHPDGSVGVVVPERRRAALAATVARELGEGVPVLSATGAKGLEWDAVLVVDPDGISSEPRGWNGLYVALTRCTQELGQLLVRPRDSQD</sequence>
<evidence type="ECO:0000259" key="6">
    <source>
        <dbReference type="PROSITE" id="PS51198"/>
    </source>
</evidence>
<dbReference type="InterPro" id="IPR014016">
    <property type="entry name" value="UvrD-like_ATP-bd"/>
</dbReference>
<proteinExistence type="predicted"/>
<feature type="binding site" evidence="5">
    <location>
        <begin position="28"/>
        <end position="35"/>
    </location>
    <ligand>
        <name>ATP</name>
        <dbReference type="ChEBI" id="CHEBI:30616"/>
    </ligand>
</feature>
<evidence type="ECO:0000256" key="4">
    <source>
        <dbReference type="ARBA" id="ARBA00022840"/>
    </source>
</evidence>
<reference evidence="8" key="1">
    <citation type="journal article" date="2019" name="Int. J. Syst. Evol. Microbiol.">
        <title>The Global Catalogue of Microorganisms (GCM) 10K type strain sequencing project: providing services to taxonomists for standard genome sequencing and annotation.</title>
        <authorList>
            <consortium name="The Broad Institute Genomics Platform"/>
            <consortium name="The Broad Institute Genome Sequencing Center for Infectious Disease"/>
            <person name="Wu L."/>
            <person name="Ma J."/>
        </authorList>
    </citation>
    <scope>NUCLEOTIDE SEQUENCE [LARGE SCALE GENOMIC DNA]</scope>
    <source>
        <strain evidence="8">NBRC 110608</strain>
    </source>
</reference>
<feature type="domain" description="UvrD-like helicase ATP-binding" evidence="6">
    <location>
        <begin position="7"/>
        <end position="404"/>
    </location>
</feature>
<dbReference type="InterPro" id="IPR000212">
    <property type="entry name" value="DNA_helicase_UvrD/REP"/>
</dbReference>